<evidence type="ECO:0000256" key="1">
    <source>
        <dbReference type="SAM" id="MobiDB-lite"/>
    </source>
</evidence>
<feature type="region of interest" description="Disordered" evidence="1">
    <location>
        <begin position="1"/>
        <end position="30"/>
    </location>
</feature>
<evidence type="ECO:0000313" key="3">
    <source>
        <dbReference type="Proteomes" id="UP000800097"/>
    </source>
</evidence>
<accession>A0A6A6JQ38</accession>
<dbReference type="Proteomes" id="UP000800097">
    <property type="component" value="Unassembled WGS sequence"/>
</dbReference>
<dbReference type="GeneID" id="54547766"/>
<organism evidence="2 3">
    <name type="scientific">Westerdykella ornata</name>
    <dbReference type="NCBI Taxonomy" id="318751"/>
    <lineage>
        <taxon>Eukaryota</taxon>
        <taxon>Fungi</taxon>
        <taxon>Dikarya</taxon>
        <taxon>Ascomycota</taxon>
        <taxon>Pezizomycotina</taxon>
        <taxon>Dothideomycetes</taxon>
        <taxon>Pleosporomycetidae</taxon>
        <taxon>Pleosporales</taxon>
        <taxon>Sporormiaceae</taxon>
        <taxon>Westerdykella</taxon>
    </lineage>
</organism>
<name>A0A6A6JQ38_WESOR</name>
<dbReference type="RefSeq" id="XP_033654618.1">
    <property type="nucleotide sequence ID" value="XM_033794591.1"/>
</dbReference>
<feature type="region of interest" description="Disordered" evidence="1">
    <location>
        <begin position="46"/>
        <end position="82"/>
    </location>
</feature>
<reference evidence="2" key="1">
    <citation type="journal article" date="2020" name="Stud. Mycol.">
        <title>101 Dothideomycetes genomes: a test case for predicting lifestyles and emergence of pathogens.</title>
        <authorList>
            <person name="Haridas S."/>
            <person name="Albert R."/>
            <person name="Binder M."/>
            <person name="Bloem J."/>
            <person name="Labutti K."/>
            <person name="Salamov A."/>
            <person name="Andreopoulos B."/>
            <person name="Baker S."/>
            <person name="Barry K."/>
            <person name="Bills G."/>
            <person name="Bluhm B."/>
            <person name="Cannon C."/>
            <person name="Castanera R."/>
            <person name="Culley D."/>
            <person name="Daum C."/>
            <person name="Ezra D."/>
            <person name="Gonzalez J."/>
            <person name="Henrissat B."/>
            <person name="Kuo A."/>
            <person name="Liang C."/>
            <person name="Lipzen A."/>
            <person name="Lutzoni F."/>
            <person name="Magnuson J."/>
            <person name="Mondo S."/>
            <person name="Nolan M."/>
            <person name="Ohm R."/>
            <person name="Pangilinan J."/>
            <person name="Park H.-J."/>
            <person name="Ramirez L."/>
            <person name="Alfaro M."/>
            <person name="Sun H."/>
            <person name="Tritt A."/>
            <person name="Yoshinaga Y."/>
            <person name="Zwiers L.-H."/>
            <person name="Turgeon B."/>
            <person name="Goodwin S."/>
            <person name="Spatafora J."/>
            <person name="Crous P."/>
            <person name="Grigoriev I."/>
        </authorList>
    </citation>
    <scope>NUCLEOTIDE SEQUENCE</scope>
    <source>
        <strain evidence="2">CBS 379.55</strain>
    </source>
</reference>
<evidence type="ECO:0000313" key="2">
    <source>
        <dbReference type="EMBL" id="KAF2277079.1"/>
    </source>
</evidence>
<gene>
    <name evidence="2" type="ORF">EI97DRAFT_308695</name>
</gene>
<sequence>MTQSADPPGGIHTHQRRQPRAEHQQTEHNSSALCLTHLLVWHLQASSHGTSTPSEPRRADQQCRIPMSGPEMPQPYPVPSEPAHHHAMIANVGHLQHVSER</sequence>
<keyword evidence="3" id="KW-1185">Reference proteome</keyword>
<dbReference type="EMBL" id="ML986491">
    <property type="protein sequence ID" value="KAF2277079.1"/>
    <property type="molecule type" value="Genomic_DNA"/>
</dbReference>
<dbReference type="AlphaFoldDB" id="A0A6A6JQ38"/>
<protein>
    <submittedName>
        <fullName evidence="2">Uncharacterized protein</fullName>
    </submittedName>
</protein>
<proteinExistence type="predicted"/>